<keyword evidence="1" id="KW-0812">Transmembrane</keyword>
<dbReference type="Proteomes" id="UP000543598">
    <property type="component" value="Unassembled WGS sequence"/>
</dbReference>
<reference evidence="3 4" key="1">
    <citation type="submission" date="2020-05" db="EMBL/GenBank/DDBJ databases">
        <title>MicrobeNet Type strains.</title>
        <authorList>
            <person name="Nicholson A.C."/>
        </authorList>
    </citation>
    <scope>NUCLEOTIDE SEQUENCE [LARGE SCALE GENOMIC DNA]</scope>
    <source>
        <strain evidence="3 4">JCM 14282</strain>
    </source>
</reference>
<keyword evidence="4" id="KW-1185">Reference proteome</keyword>
<dbReference type="EMBL" id="JABEMB010000041">
    <property type="protein sequence ID" value="NNH05317.1"/>
    <property type="molecule type" value="Genomic_DNA"/>
</dbReference>
<comment type="caution">
    <text evidence="3">The sequence shown here is derived from an EMBL/GenBank/DDBJ whole genome shotgun (WGS) entry which is preliminary data.</text>
</comment>
<dbReference type="RefSeq" id="WP_167040416.1">
    <property type="nucleotide sequence ID" value="NZ_BAAANA010000003.1"/>
</dbReference>
<dbReference type="AlphaFoldDB" id="A0A7Y2M2W3"/>
<evidence type="ECO:0000313" key="3">
    <source>
        <dbReference type="EMBL" id="NNH05317.1"/>
    </source>
</evidence>
<accession>A0A7Y2M2W3</accession>
<feature type="domain" description="PH" evidence="2">
    <location>
        <begin position="45"/>
        <end position="150"/>
    </location>
</feature>
<evidence type="ECO:0000256" key="1">
    <source>
        <dbReference type="SAM" id="Phobius"/>
    </source>
</evidence>
<evidence type="ECO:0000259" key="2">
    <source>
        <dbReference type="Pfam" id="PF25362"/>
    </source>
</evidence>
<keyword evidence="1" id="KW-1133">Transmembrane helix</keyword>
<name>A0A7Y2M2W3_9MICO</name>
<keyword evidence="1" id="KW-0472">Membrane</keyword>
<evidence type="ECO:0000313" key="4">
    <source>
        <dbReference type="Proteomes" id="UP000543598"/>
    </source>
</evidence>
<organism evidence="3 4">
    <name type="scientific">Microbacterium ulmi</name>
    <dbReference type="NCBI Taxonomy" id="179095"/>
    <lineage>
        <taxon>Bacteria</taxon>
        <taxon>Bacillati</taxon>
        <taxon>Actinomycetota</taxon>
        <taxon>Actinomycetes</taxon>
        <taxon>Micrococcales</taxon>
        <taxon>Microbacteriaceae</taxon>
        <taxon>Microbacterium</taxon>
    </lineage>
</organism>
<protein>
    <recommendedName>
        <fullName evidence="2">PH domain-containing protein</fullName>
    </recommendedName>
</protein>
<feature type="transmembrane region" description="Helical" evidence="1">
    <location>
        <begin position="6"/>
        <end position="25"/>
    </location>
</feature>
<proteinExistence type="predicted"/>
<sequence length="168" mass="18019">MSREGALLLIIGVTLVLIGLGVWGWRRRTRRDAAPLAPFGDLPVEATVRATFDGFYVATTKHGEPLERVNAPGLGFRSRAIVTVADMGVVLDLTGQDRIVLTTDRLADVALSTVAIDRVVEKGGLVRLTWRALTGDLVDTYLRPQDASARSLADAVRPLLSTPTGSDA</sequence>
<dbReference type="Pfam" id="PF25362">
    <property type="entry name" value="bPH_11"/>
    <property type="match status" value="1"/>
</dbReference>
<dbReference type="InterPro" id="IPR057446">
    <property type="entry name" value="PH_bac"/>
</dbReference>
<gene>
    <name evidence="3" type="ORF">HLA99_15840</name>
</gene>